<evidence type="ECO:0000313" key="1">
    <source>
        <dbReference type="EMBL" id="GLS22127.1"/>
    </source>
</evidence>
<dbReference type="EMBL" id="BSPC01000058">
    <property type="protein sequence ID" value="GLS22127.1"/>
    <property type="molecule type" value="Genomic_DNA"/>
</dbReference>
<dbReference type="Proteomes" id="UP001156882">
    <property type="component" value="Unassembled WGS sequence"/>
</dbReference>
<sequence>MVPHLAMTCLDQVGEKPTVIADGTEQRASPTGLSEAAFRLTGARSLISSYGPCRASLEGEIFERRDVAPTNAAAAKMDAA</sequence>
<organism evidence="1 2">
    <name type="scientific">Labrys miyagiensis</name>
    <dbReference type="NCBI Taxonomy" id="346912"/>
    <lineage>
        <taxon>Bacteria</taxon>
        <taxon>Pseudomonadati</taxon>
        <taxon>Pseudomonadota</taxon>
        <taxon>Alphaproteobacteria</taxon>
        <taxon>Hyphomicrobiales</taxon>
        <taxon>Xanthobacteraceae</taxon>
        <taxon>Labrys</taxon>
    </lineage>
</organism>
<evidence type="ECO:0000313" key="2">
    <source>
        <dbReference type="Proteomes" id="UP001156882"/>
    </source>
</evidence>
<comment type="caution">
    <text evidence="1">The sequence shown here is derived from an EMBL/GenBank/DDBJ whole genome shotgun (WGS) entry which is preliminary data.</text>
</comment>
<keyword evidence="2" id="KW-1185">Reference proteome</keyword>
<protein>
    <submittedName>
        <fullName evidence="1">Uncharacterized protein</fullName>
    </submittedName>
</protein>
<gene>
    <name evidence="1" type="ORF">GCM10007874_51440</name>
</gene>
<reference evidence="2" key="1">
    <citation type="journal article" date="2019" name="Int. J. Syst. Evol. Microbiol.">
        <title>The Global Catalogue of Microorganisms (GCM) 10K type strain sequencing project: providing services to taxonomists for standard genome sequencing and annotation.</title>
        <authorList>
            <consortium name="The Broad Institute Genomics Platform"/>
            <consortium name="The Broad Institute Genome Sequencing Center for Infectious Disease"/>
            <person name="Wu L."/>
            <person name="Ma J."/>
        </authorList>
    </citation>
    <scope>NUCLEOTIDE SEQUENCE [LARGE SCALE GENOMIC DNA]</scope>
    <source>
        <strain evidence="2">NBRC 101365</strain>
    </source>
</reference>
<name>A0ABQ6CP23_9HYPH</name>
<dbReference type="RefSeq" id="WP_284315100.1">
    <property type="nucleotide sequence ID" value="NZ_BSPC01000058.1"/>
</dbReference>
<accession>A0ABQ6CP23</accession>
<proteinExistence type="predicted"/>